<keyword evidence="3" id="KW-1185">Reference proteome</keyword>
<evidence type="ECO:0000256" key="1">
    <source>
        <dbReference type="SAM" id="SignalP"/>
    </source>
</evidence>
<feature type="signal peptide" evidence="1">
    <location>
        <begin position="1"/>
        <end position="22"/>
    </location>
</feature>
<feature type="chain" id="PRO_5023071568" description="DUF1579 domain-containing protein" evidence="1">
    <location>
        <begin position="23"/>
        <end position="185"/>
    </location>
</feature>
<evidence type="ECO:0008006" key="4">
    <source>
        <dbReference type="Google" id="ProtNLM"/>
    </source>
</evidence>
<name>A0A5B9R023_9BACT</name>
<gene>
    <name evidence="2" type="ORF">UC8_57760</name>
</gene>
<dbReference type="EMBL" id="CP042914">
    <property type="protein sequence ID" value="QEG43722.1"/>
    <property type="molecule type" value="Genomic_DNA"/>
</dbReference>
<dbReference type="KEGG" id="rul:UC8_57760"/>
<dbReference type="Proteomes" id="UP000325286">
    <property type="component" value="Chromosome"/>
</dbReference>
<dbReference type="AlphaFoldDB" id="A0A5B9R023"/>
<proteinExistence type="predicted"/>
<dbReference type="PROSITE" id="PS51257">
    <property type="entry name" value="PROKAR_LIPOPROTEIN"/>
    <property type="match status" value="1"/>
</dbReference>
<keyword evidence="1" id="KW-0732">Signal</keyword>
<reference evidence="2 3" key="1">
    <citation type="submission" date="2019-08" db="EMBL/GenBank/DDBJ databases">
        <title>Deep-cultivation of Planctomycetes and their phenomic and genomic characterization uncovers novel biology.</title>
        <authorList>
            <person name="Wiegand S."/>
            <person name="Jogler M."/>
            <person name="Boedeker C."/>
            <person name="Pinto D."/>
            <person name="Vollmers J."/>
            <person name="Rivas-Marin E."/>
            <person name="Kohn T."/>
            <person name="Peeters S.H."/>
            <person name="Heuer A."/>
            <person name="Rast P."/>
            <person name="Oberbeckmann S."/>
            <person name="Bunk B."/>
            <person name="Jeske O."/>
            <person name="Meyerdierks A."/>
            <person name="Storesund J.E."/>
            <person name="Kallscheuer N."/>
            <person name="Luecker S."/>
            <person name="Lage O.M."/>
            <person name="Pohl T."/>
            <person name="Merkel B.J."/>
            <person name="Hornburger P."/>
            <person name="Mueller R.-W."/>
            <person name="Bruemmer F."/>
            <person name="Labrenz M."/>
            <person name="Spormann A.M."/>
            <person name="Op den Camp H."/>
            <person name="Overmann J."/>
            <person name="Amann R."/>
            <person name="Jetten M.S.M."/>
            <person name="Mascher T."/>
            <person name="Medema M.H."/>
            <person name="Devos D.P."/>
            <person name="Kaster A.-K."/>
            <person name="Ovreas L."/>
            <person name="Rohde M."/>
            <person name="Galperin M.Y."/>
            <person name="Jogler C."/>
        </authorList>
    </citation>
    <scope>NUCLEOTIDE SEQUENCE [LARGE SCALE GENOMIC DNA]</scope>
    <source>
        <strain evidence="2 3">UC8</strain>
    </source>
</reference>
<evidence type="ECO:0000313" key="2">
    <source>
        <dbReference type="EMBL" id="QEG43722.1"/>
    </source>
</evidence>
<dbReference type="InterPro" id="IPR011473">
    <property type="entry name" value="DUF1579"/>
</dbReference>
<evidence type="ECO:0000313" key="3">
    <source>
        <dbReference type="Proteomes" id="UP000325286"/>
    </source>
</evidence>
<dbReference type="RefSeq" id="WP_084427700.1">
    <property type="nucleotide sequence ID" value="NZ_CP042914.1"/>
</dbReference>
<sequence length="185" mass="20701" precursor="true">MNLRRLIPTAVVLFACCGGLSAQELPKMPQPSEQHQWLQQFVGKWDCQSEATMGPGQPPLSCKGTMTTHSLGGFWVLNEIKNEVGGVKVTGVQTIGYDSKKKKYVGTWVDSMTDHIWQYEGSVDEAGKKLTLYADGPNVMDGGKQAHYRDSYEFKSPDHILATSEMQGEDGKWMTFMTGNYRRQK</sequence>
<dbReference type="Pfam" id="PF07617">
    <property type="entry name" value="DUF1579"/>
    <property type="match status" value="1"/>
</dbReference>
<dbReference type="OrthoDB" id="512336at2"/>
<accession>A0A5B9R023</accession>
<organism evidence="2 3">
    <name type="scientific">Roseimaritima ulvae</name>
    <dbReference type="NCBI Taxonomy" id="980254"/>
    <lineage>
        <taxon>Bacteria</taxon>
        <taxon>Pseudomonadati</taxon>
        <taxon>Planctomycetota</taxon>
        <taxon>Planctomycetia</taxon>
        <taxon>Pirellulales</taxon>
        <taxon>Pirellulaceae</taxon>
        <taxon>Roseimaritima</taxon>
    </lineage>
</organism>
<protein>
    <recommendedName>
        <fullName evidence="4">DUF1579 domain-containing protein</fullName>
    </recommendedName>
</protein>